<evidence type="ECO:0000313" key="5">
    <source>
        <dbReference type="Proteomes" id="UP000469558"/>
    </source>
</evidence>
<dbReference type="AlphaFoldDB" id="A0A8T9CH85"/>
<evidence type="ECO:0000256" key="1">
    <source>
        <dbReference type="ARBA" id="ARBA00006484"/>
    </source>
</evidence>
<dbReference type="PRINTS" id="PR00081">
    <property type="entry name" value="GDHRDH"/>
</dbReference>
<dbReference type="InterPro" id="IPR036291">
    <property type="entry name" value="NAD(P)-bd_dom_sf"/>
</dbReference>
<keyword evidence="5" id="KW-1185">Reference proteome</keyword>
<dbReference type="Pfam" id="PF00106">
    <property type="entry name" value="adh_short"/>
    <property type="match status" value="1"/>
</dbReference>
<dbReference type="Gene3D" id="3.40.50.720">
    <property type="entry name" value="NAD(P)-binding Rossmann-like Domain"/>
    <property type="match status" value="1"/>
</dbReference>
<reference evidence="4 5" key="1">
    <citation type="submission" date="2018-05" db="EMBL/GenBank/DDBJ databases">
        <title>Genome sequencing and assembly of the regulated plant pathogen Lachnellula willkommii and related sister species for the development of diagnostic species identification markers.</title>
        <authorList>
            <person name="Giroux E."/>
            <person name="Bilodeau G."/>
        </authorList>
    </citation>
    <scope>NUCLEOTIDE SEQUENCE [LARGE SCALE GENOMIC DNA]</scope>
    <source>
        <strain evidence="4 5">CBS 268.59</strain>
    </source>
</reference>
<proteinExistence type="inferred from homology"/>
<comment type="caution">
    <text evidence="4">The sequence shown here is derived from an EMBL/GenBank/DDBJ whole genome shotgun (WGS) entry which is preliminary data.</text>
</comment>
<comment type="similarity">
    <text evidence="1">Belongs to the short-chain dehydrogenases/reductases (SDR) family.</text>
</comment>
<sequence>MSLPAKHPPISTLSQFIPPWPPKFTDKNLPSLTGKVYIITGAASGVGYQLAKILYLKGAAVYIAARSQARCDGGVEQLLSETRDETTHGRLGTMVIDLSDLKTIRPGVQSFLKKETRLDVLVHNAAVMSAPLGSKDKQGNDLEVGTNCLGPYLLTLFLEPIIISTSTQPNTPAGSVRIVWEVSILQGQLAKGGMQFESDGTPKILTGFMNNYMQSKVGVSWITGLFAERLGAKGVLSICVHPGLMPTELQRHQPWLFRNIMRPAMKYVYKPPINGAYTVLYAGFSPEVTMEDNGGYCMAWGRKCDLPDEIILAKKSVAEGGSGSEKKFLDYCNRQLRKFL</sequence>
<dbReference type="SUPFAM" id="SSF51735">
    <property type="entry name" value="NAD(P)-binding Rossmann-fold domains"/>
    <property type="match status" value="1"/>
</dbReference>
<keyword evidence="3" id="KW-0560">Oxidoreductase</keyword>
<protein>
    <submittedName>
        <fullName evidence="4">Putative oxidoreductase</fullName>
    </submittedName>
</protein>
<evidence type="ECO:0000256" key="3">
    <source>
        <dbReference type="ARBA" id="ARBA00023002"/>
    </source>
</evidence>
<gene>
    <name evidence="4" type="ORF">LSUE1_G002467</name>
</gene>
<dbReference type="GO" id="GO:0016491">
    <property type="term" value="F:oxidoreductase activity"/>
    <property type="evidence" value="ECO:0007669"/>
    <property type="project" value="UniProtKB-KW"/>
</dbReference>
<evidence type="ECO:0000256" key="2">
    <source>
        <dbReference type="ARBA" id="ARBA00022857"/>
    </source>
</evidence>
<dbReference type="OrthoDB" id="191139at2759"/>
<dbReference type="InterPro" id="IPR002347">
    <property type="entry name" value="SDR_fam"/>
</dbReference>
<dbReference type="EMBL" id="QGMK01000365">
    <property type="protein sequence ID" value="TVY82133.1"/>
    <property type="molecule type" value="Genomic_DNA"/>
</dbReference>
<accession>A0A8T9CH85</accession>
<name>A0A8T9CH85_9HELO</name>
<keyword evidence="2" id="KW-0521">NADP</keyword>
<dbReference type="Proteomes" id="UP000469558">
    <property type="component" value="Unassembled WGS sequence"/>
</dbReference>
<dbReference type="PANTHER" id="PTHR24320">
    <property type="entry name" value="RETINOL DEHYDROGENASE"/>
    <property type="match status" value="1"/>
</dbReference>
<evidence type="ECO:0000313" key="4">
    <source>
        <dbReference type="EMBL" id="TVY82133.1"/>
    </source>
</evidence>
<organism evidence="4 5">
    <name type="scientific">Lachnellula suecica</name>
    <dbReference type="NCBI Taxonomy" id="602035"/>
    <lineage>
        <taxon>Eukaryota</taxon>
        <taxon>Fungi</taxon>
        <taxon>Dikarya</taxon>
        <taxon>Ascomycota</taxon>
        <taxon>Pezizomycotina</taxon>
        <taxon>Leotiomycetes</taxon>
        <taxon>Helotiales</taxon>
        <taxon>Lachnaceae</taxon>
        <taxon>Lachnellula</taxon>
    </lineage>
</organism>
<dbReference type="PANTHER" id="PTHR24320:SF236">
    <property type="entry name" value="SHORT-CHAIN DEHYDROGENASE-RELATED"/>
    <property type="match status" value="1"/>
</dbReference>